<organism evidence="2 3">
    <name type="scientific">Punica granatum</name>
    <name type="common">Pomegranate</name>
    <dbReference type="NCBI Taxonomy" id="22663"/>
    <lineage>
        <taxon>Eukaryota</taxon>
        <taxon>Viridiplantae</taxon>
        <taxon>Streptophyta</taxon>
        <taxon>Embryophyta</taxon>
        <taxon>Tracheophyta</taxon>
        <taxon>Spermatophyta</taxon>
        <taxon>Magnoliopsida</taxon>
        <taxon>eudicotyledons</taxon>
        <taxon>Gunneridae</taxon>
        <taxon>Pentapetalae</taxon>
        <taxon>rosids</taxon>
        <taxon>malvids</taxon>
        <taxon>Myrtales</taxon>
        <taxon>Lythraceae</taxon>
        <taxon>Punica</taxon>
    </lineage>
</organism>
<dbReference type="Proteomes" id="UP000233551">
    <property type="component" value="Unassembled WGS sequence"/>
</dbReference>
<evidence type="ECO:0000256" key="1">
    <source>
        <dbReference type="ARBA" id="ARBA00009737"/>
    </source>
</evidence>
<evidence type="ECO:0000313" key="3">
    <source>
        <dbReference type="Proteomes" id="UP000233551"/>
    </source>
</evidence>
<dbReference type="InterPro" id="IPR008802">
    <property type="entry name" value="REF"/>
</dbReference>
<evidence type="ECO:0000313" key="2">
    <source>
        <dbReference type="EMBL" id="PKI62809.1"/>
    </source>
</evidence>
<dbReference type="EMBL" id="PGOL01000925">
    <property type="protein sequence ID" value="PKI62809.1"/>
    <property type="molecule type" value="Genomic_DNA"/>
</dbReference>
<dbReference type="Pfam" id="PF05755">
    <property type="entry name" value="REF"/>
    <property type="match status" value="1"/>
</dbReference>
<name>A0A2I0K2N5_PUNGR</name>
<protein>
    <submittedName>
        <fullName evidence="2">Uncharacterized protein</fullName>
    </submittedName>
</protein>
<comment type="similarity">
    <text evidence="1">Belongs to the REF/SRPP family.</text>
</comment>
<gene>
    <name evidence="2" type="ORF">CRG98_016760</name>
</gene>
<sequence>MADSEPTAQTEIVVYDERRLKYLEFVEMVVAYAAVCCRSLYEFAKANAGPLQSGVQTIEDTVRTVLGPVWEKFQDVPFELLHYIDREVDEYVHDLERHMPSLVKQISGQTRAIAVEAHRAGAVDAMMGFARSVFETCEPVAKKLYVRYEPVAEQYAIWAWRHLSQLPMFPEVAHMVVPMAAYWVERYNEGVCYGTEKGYAAASYMPLIPIDRIAKIFEEAERGQEVVPVNGDVGLAQ</sequence>
<reference evidence="2 3" key="1">
    <citation type="submission" date="2017-11" db="EMBL/GenBank/DDBJ databases">
        <title>De-novo sequencing of pomegranate (Punica granatum L.) genome.</title>
        <authorList>
            <person name="Akparov Z."/>
            <person name="Amiraslanov A."/>
            <person name="Hajiyeva S."/>
            <person name="Abbasov M."/>
            <person name="Kaur K."/>
            <person name="Hamwieh A."/>
            <person name="Solovyev V."/>
            <person name="Salamov A."/>
            <person name="Braich B."/>
            <person name="Kosarev P."/>
            <person name="Mahmoud A."/>
            <person name="Hajiyev E."/>
            <person name="Babayeva S."/>
            <person name="Izzatullayeva V."/>
            <person name="Mammadov A."/>
            <person name="Mammadov A."/>
            <person name="Sharifova S."/>
            <person name="Ojaghi J."/>
            <person name="Eynullazada K."/>
            <person name="Bayramov B."/>
            <person name="Abdulazimova A."/>
            <person name="Shahmuradov I."/>
        </authorList>
    </citation>
    <scope>NUCLEOTIDE SEQUENCE [LARGE SCALE GENOMIC DNA]</scope>
    <source>
        <strain evidence="3">cv. AG2017</strain>
        <tissue evidence="2">Leaf</tissue>
    </source>
</reference>
<dbReference type="GeneID" id="116215993"/>
<comment type="caution">
    <text evidence="2">The sequence shown here is derived from an EMBL/GenBank/DDBJ whole genome shotgun (WGS) entry which is preliminary data.</text>
</comment>
<dbReference type="PANTHER" id="PTHR33732">
    <property type="entry name" value="REF/SRPP-LIKE PROTEIN OS05G0151300/LOC_OS05G05940"/>
    <property type="match status" value="1"/>
</dbReference>
<accession>A0A2I0K2N5</accession>
<dbReference type="STRING" id="22663.A0A2I0K2N5"/>
<dbReference type="AlphaFoldDB" id="A0A2I0K2N5"/>
<keyword evidence="3" id="KW-1185">Reference proteome</keyword>
<dbReference type="OrthoDB" id="1905464at2759"/>
<dbReference type="PANTHER" id="PTHR33732:SF3">
    <property type="entry name" value="OS07G0671800 PROTEIN"/>
    <property type="match status" value="1"/>
</dbReference>
<proteinExistence type="inferred from homology"/>